<evidence type="ECO:0000313" key="1">
    <source>
        <dbReference type="EMBL" id="CAD7417190.1"/>
    </source>
</evidence>
<protein>
    <submittedName>
        <fullName evidence="1">Uncharacterized protein</fullName>
    </submittedName>
</protein>
<organism evidence="1">
    <name type="scientific">Timema cristinae</name>
    <name type="common">Walking stick</name>
    <dbReference type="NCBI Taxonomy" id="61476"/>
    <lineage>
        <taxon>Eukaryota</taxon>
        <taxon>Metazoa</taxon>
        <taxon>Ecdysozoa</taxon>
        <taxon>Arthropoda</taxon>
        <taxon>Hexapoda</taxon>
        <taxon>Insecta</taxon>
        <taxon>Pterygota</taxon>
        <taxon>Neoptera</taxon>
        <taxon>Polyneoptera</taxon>
        <taxon>Phasmatodea</taxon>
        <taxon>Timematodea</taxon>
        <taxon>Timematoidea</taxon>
        <taxon>Timematidae</taxon>
        <taxon>Timema</taxon>
    </lineage>
</organism>
<gene>
    <name evidence="1" type="ORF">TCEB3V08_LOCUS12902</name>
</gene>
<dbReference type="AlphaFoldDB" id="A0A7R9DM07"/>
<proteinExistence type="predicted"/>
<dbReference type="EMBL" id="OC330051">
    <property type="protein sequence ID" value="CAD7417190.1"/>
    <property type="molecule type" value="Genomic_DNA"/>
</dbReference>
<sequence length="48" mass="5569">MFAAMMHSYYKFSNDSQSELKSGLMIKLENIEPAIMCHFTQLLTLILQ</sequence>
<reference evidence="1" key="1">
    <citation type="submission" date="2020-11" db="EMBL/GenBank/DDBJ databases">
        <authorList>
            <person name="Tran Van P."/>
        </authorList>
    </citation>
    <scope>NUCLEOTIDE SEQUENCE</scope>
</reference>
<accession>A0A7R9DM07</accession>
<name>A0A7R9DM07_TIMCR</name>